<gene>
    <name evidence="1" type="ORF">MSPICULIGERA_LOCUS5583</name>
</gene>
<name>A0AA36CDX4_9BILA</name>
<dbReference type="EMBL" id="CATQJA010001379">
    <property type="protein sequence ID" value="CAJ0567012.1"/>
    <property type="molecule type" value="Genomic_DNA"/>
</dbReference>
<accession>A0AA36CDX4</accession>
<dbReference type="Proteomes" id="UP001177023">
    <property type="component" value="Unassembled WGS sequence"/>
</dbReference>
<feature type="non-terminal residue" evidence="1">
    <location>
        <position position="1"/>
    </location>
</feature>
<reference evidence="1" key="1">
    <citation type="submission" date="2023-06" db="EMBL/GenBank/DDBJ databases">
        <authorList>
            <person name="Delattre M."/>
        </authorList>
    </citation>
    <scope>NUCLEOTIDE SEQUENCE</scope>
    <source>
        <strain evidence="1">AF72</strain>
    </source>
</reference>
<proteinExistence type="predicted"/>
<keyword evidence="2" id="KW-1185">Reference proteome</keyword>
<evidence type="ECO:0000313" key="2">
    <source>
        <dbReference type="Proteomes" id="UP001177023"/>
    </source>
</evidence>
<protein>
    <submittedName>
        <fullName evidence="1">Uncharacterized protein</fullName>
    </submittedName>
</protein>
<evidence type="ECO:0000313" key="1">
    <source>
        <dbReference type="EMBL" id="CAJ0567012.1"/>
    </source>
</evidence>
<comment type="caution">
    <text evidence="1">The sequence shown here is derived from an EMBL/GenBank/DDBJ whole genome shotgun (WGS) entry which is preliminary data.</text>
</comment>
<dbReference type="AlphaFoldDB" id="A0AA36CDX4"/>
<organism evidence="1 2">
    <name type="scientific">Mesorhabditis spiculigera</name>
    <dbReference type="NCBI Taxonomy" id="96644"/>
    <lineage>
        <taxon>Eukaryota</taxon>
        <taxon>Metazoa</taxon>
        <taxon>Ecdysozoa</taxon>
        <taxon>Nematoda</taxon>
        <taxon>Chromadorea</taxon>
        <taxon>Rhabditida</taxon>
        <taxon>Rhabditina</taxon>
        <taxon>Rhabditomorpha</taxon>
        <taxon>Rhabditoidea</taxon>
        <taxon>Rhabditidae</taxon>
        <taxon>Mesorhabditinae</taxon>
        <taxon>Mesorhabditis</taxon>
    </lineage>
</organism>
<sequence>MVASVEGSRQFAEISGPATVQMFPAEPFRAVTCIPRCGSARQRFNLCDFSKFMPSNKGHRIMLAKSMEQWH</sequence>